<reference evidence="1 2" key="1">
    <citation type="journal article" date="2021" name="Hortic Res">
        <title>The domestication of Cucurbita argyrosperma as revealed by the genome of its wild relative.</title>
        <authorList>
            <person name="Barrera-Redondo J."/>
            <person name="Sanchez-de la Vega G."/>
            <person name="Aguirre-Liguori J.A."/>
            <person name="Castellanos-Morales G."/>
            <person name="Gutierrez-Guerrero Y.T."/>
            <person name="Aguirre-Dugua X."/>
            <person name="Aguirre-Planter E."/>
            <person name="Tenaillon M.I."/>
            <person name="Lira-Saade R."/>
            <person name="Eguiarte L.E."/>
        </authorList>
    </citation>
    <scope>NUCLEOTIDE SEQUENCE [LARGE SCALE GENOMIC DNA]</scope>
    <source>
        <strain evidence="1">JBR-2021</strain>
    </source>
</reference>
<organism evidence="1 2">
    <name type="scientific">Cucurbita argyrosperma subsp. sororia</name>
    <dbReference type="NCBI Taxonomy" id="37648"/>
    <lineage>
        <taxon>Eukaryota</taxon>
        <taxon>Viridiplantae</taxon>
        <taxon>Streptophyta</taxon>
        <taxon>Embryophyta</taxon>
        <taxon>Tracheophyta</taxon>
        <taxon>Spermatophyta</taxon>
        <taxon>Magnoliopsida</taxon>
        <taxon>eudicotyledons</taxon>
        <taxon>Gunneridae</taxon>
        <taxon>Pentapetalae</taxon>
        <taxon>rosids</taxon>
        <taxon>fabids</taxon>
        <taxon>Cucurbitales</taxon>
        <taxon>Cucurbitaceae</taxon>
        <taxon>Cucurbiteae</taxon>
        <taxon>Cucurbita</taxon>
    </lineage>
</organism>
<gene>
    <name evidence="1" type="ORF">SDJN03_01378</name>
</gene>
<dbReference type="AlphaFoldDB" id="A0AAV6P9Y5"/>
<keyword evidence="2" id="KW-1185">Reference proteome</keyword>
<accession>A0AAV6P9Y5</accession>
<name>A0AAV6P9Y5_9ROSI</name>
<evidence type="ECO:0000313" key="1">
    <source>
        <dbReference type="EMBL" id="KAG6608036.1"/>
    </source>
</evidence>
<proteinExistence type="predicted"/>
<protein>
    <submittedName>
        <fullName evidence="1">Uncharacterized protein</fullName>
    </submittedName>
</protein>
<sequence>MDEIKALTESLGLKSSRKGLPMAASRARDNENASKFQNHRFSSELDLDLESLHDPTRSSSSFGIDEAERFSKEIDDFFRSFESKSEREATIGGFFDDDLDGAKMDWACCEELIPGFGGNSRPNIP</sequence>
<comment type="caution">
    <text evidence="1">The sequence shown here is derived from an EMBL/GenBank/DDBJ whole genome shotgun (WGS) entry which is preliminary data.</text>
</comment>
<evidence type="ECO:0000313" key="2">
    <source>
        <dbReference type="Proteomes" id="UP000685013"/>
    </source>
</evidence>
<feature type="non-terminal residue" evidence="1">
    <location>
        <position position="1"/>
    </location>
</feature>
<dbReference type="Proteomes" id="UP000685013">
    <property type="component" value="Chromosome 1"/>
</dbReference>
<dbReference type="EMBL" id="JAGKQH010000001">
    <property type="protein sequence ID" value="KAG6608036.1"/>
    <property type="molecule type" value="Genomic_DNA"/>
</dbReference>